<dbReference type="InterPro" id="IPR050490">
    <property type="entry name" value="Bact_solute-bd_prot1"/>
</dbReference>
<gene>
    <name evidence="2" type="ORF">EDD28_1335</name>
</gene>
<protein>
    <submittedName>
        <fullName evidence="2">Raffinose/stachyose/melibiose transport system substrate-binding protein</fullName>
    </submittedName>
</protein>
<dbReference type="Proteomes" id="UP000275356">
    <property type="component" value="Unassembled WGS sequence"/>
</dbReference>
<evidence type="ECO:0000313" key="3">
    <source>
        <dbReference type="Proteomes" id="UP000275356"/>
    </source>
</evidence>
<dbReference type="InterPro" id="IPR006059">
    <property type="entry name" value="SBP"/>
</dbReference>
<dbReference type="Gene3D" id="3.40.190.10">
    <property type="entry name" value="Periplasmic binding protein-like II"/>
    <property type="match status" value="2"/>
</dbReference>
<dbReference type="SUPFAM" id="SSF53850">
    <property type="entry name" value="Periplasmic binding protein-like II"/>
    <property type="match status" value="1"/>
</dbReference>
<name>A0A3N2DBA8_9MICO</name>
<accession>A0A3N2DBA8</accession>
<dbReference type="OrthoDB" id="358201at2"/>
<dbReference type="PANTHER" id="PTHR43649:SF14">
    <property type="entry name" value="BLR3389 PROTEIN"/>
    <property type="match status" value="1"/>
</dbReference>
<evidence type="ECO:0000256" key="1">
    <source>
        <dbReference type="SAM" id="SignalP"/>
    </source>
</evidence>
<proteinExistence type="predicted"/>
<organism evidence="2 3">
    <name type="scientific">Salana multivorans</name>
    <dbReference type="NCBI Taxonomy" id="120377"/>
    <lineage>
        <taxon>Bacteria</taxon>
        <taxon>Bacillati</taxon>
        <taxon>Actinomycetota</taxon>
        <taxon>Actinomycetes</taxon>
        <taxon>Micrococcales</taxon>
        <taxon>Beutenbergiaceae</taxon>
        <taxon>Salana</taxon>
    </lineage>
</organism>
<keyword evidence="3" id="KW-1185">Reference proteome</keyword>
<dbReference type="AlphaFoldDB" id="A0A3N2DBA8"/>
<feature type="chain" id="PRO_5039714689" evidence="1">
    <location>
        <begin position="21"/>
        <end position="447"/>
    </location>
</feature>
<dbReference type="RefSeq" id="WP_123738882.1">
    <property type="nucleotide sequence ID" value="NZ_RKHQ01000001.1"/>
</dbReference>
<feature type="signal peptide" evidence="1">
    <location>
        <begin position="1"/>
        <end position="20"/>
    </location>
</feature>
<keyword evidence="1" id="KW-0732">Signal</keyword>
<sequence>MRIRSALSAVAVGALAVTMAACGSGNGGSTGDGGGSDASGGADGELSCGEITFWHYEGDDSAMNQSWLVAIDEWEAAIGGTVKVEKQTFEQLQKNAKIVLTGDDVPDVMEYNKGNGTAGQLASQGLLTELDDYAADYGWDSVLPSSIQTTARYDEDGLMGSGPWFGVPTYGEYVTVYYNEEMFADNGIEVPTTFAELEAALDAFVAAGITPLAEAGAEYPMGQLWYQLVLHHADRDFVDAFQLFDGDVDFTSGPLKEGTDTLQGWIDKGYINPNASGLTAEDMGVAFIAGKYPVMVSGSWWFGRLNAEISDFTLGQMIFPENSLNAGSSGNLLVIPTNAKEKDCAASFIDTALAQGAQNKLAELGGLPVAGDASVITDENVKVLTQNWDAIVADDGLAFYPDWPVAGFYDQVVSFGQSLLNGSKTPDQALDTLGTFYQEGRADITGE</sequence>
<comment type="caution">
    <text evidence="2">The sequence shown here is derived from an EMBL/GenBank/DDBJ whole genome shotgun (WGS) entry which is preliminary data.</text>
</comment>
<dbReference type="PANTHER" id="PTHR43649">
    <property type="entry name" value="ARABINOSE-BINDING PROTEIN-RELATED"/>
    <property type="match status" value="1"/>
</dbReference>
<dbReference type="PROSITE" id="PS51257">
    <property type="entry name" value="PROKAR_LIPOPROTEIN"/>
    <property type="match status" value="1"/>
</dbReference>
<evidence type="ECO:0000313" key="2">
    <source>
        <dbReference type="EMBL" id="ROR96744.1"/>
    </source>
</evidence>
<reference evidence="2 3" key="1">
    <citation type="submission" date="2018-11" db="EMBL/GenBank/DDBJ databases">
        <title>Sequencing the genomes of 1000 actinobacteria strains.</title>
        <authorList>
            <person name="Klenk H.-P."/>
        </authorList>
    </citation>
    <scope>NUCLEOTIDE SEQUENCE [LARGE SCALE GENOMIC DNA]</scope>
    <source>
        <strain evidence="2 3">DSM 13521</strain>
    </source>
</reference>
<dbReference type="Pfam" id="PF01547">
    <property type="entry name" value="SBP_bac_1"/>
    <property type="match status" value="1"/>
</dbReference>
<dbReference type="EMBL" id="RKHQ01000001">
    <property type="protein sequence ID" value="ROR96744.1"/>
    <property type="molecule type" value="Genomic_DNA"/>
</dbReference>